<sequence length="406" mass="42756">MNSKTSTGGAWVYCVQPYWFPYGDKCEKRNVTYPPGDAAPWYNQPPTCVSGCKISGTPFTQENGGVKVYGMKDRFYTGDSCQTSASGNNISPTPGKEEESKPKGPECTALGGGQTACIRPNGDHCATSSTGKTFCWAPNETGKKTDGPDAQTKSEKGKPVTPPTHTDPTKEYQRKEGHQQTACINNTCTTYNVTNYSQTGKGEAKNSTGDNSADGTGNTSGNGAPGKGSGSGGGKEGEGDSASDSGNCDTPPLCTGDTLKCLHLRFTWKIQCNTKGLEISKGEGCGDNDVPVCAGSSCKAEAYAQLLQQWRARCSVEKLTKGIEDQAGQGDGDDGKGSIFIDDSGKNPSLDEGKVSYASGQLGYSFEVEGVKFEMPQQVLDFLPILRMLIIALATLAAIVIIRGNG</sequence>
<dbReference type="EMBL" id="CP067993">
    <property type="protein sequence ID" value="QQQ44390.1"/>
    <property type="molecule type" value="Genomic_DNA"/>
</dbReference>
<keyword evidence="3" id="KW-0167">Capsid protein</keyword>
<feature type="compositionally biased region" description="Gly residues" evidence="1">
    <location>
        <begin position="218"/>
        <end position="234"/>
    </location>
</feature>
<feature type="compositionally biased region" description="Basic and acidic residues" evidence="1">
    <location>
        <begin position="167"/>
        <end position="178"/>
    </location>
</feature>
<protein>
    <submittedName>
        <fullName evidence="3">A coat protein</fullName>
    </submittedName>
</protein>
<feature type="compositionally biased region" description="Basic and acidic residues" evidence="1">
    <location>
        <begin position="95"/>
        <end position="104"/>
    </location>
</feature>
<feature type="transmembrane region" description="Helical" evidence="2">
    <location>
        <begin position="382"/>
        <end position="402"/>
    </location>
</feature>
<keyword evidence="3" id="KW-0946">Virion</keyword>
<feature type="compositionally biased region" description="Polar residues" evidence="1">
    <location>
        <begin position="80"/>
        <end position="90"/>
    </location>
</feature>
<dbReference type="AlphaFoldDB" id="A0ABD7CA29"/>
<feature type="compositionally biased region" description="Polar residues" evidence="1">
    <location>
        <begin position="199"/>
        <end position="217"/>
    </location>
</feature>
<keyword evidence="2" id="KW-1133">Transmembrane helix</keyword>
<reference evidence="3 4" key="1">
    <citation type="submission" date="2021-01" db="EMBL/GenBank/DDBJ databases">
        <title>Genome Characterization of a novel Stenotrophomonas isolate with high keratinase activity.</title>
        <authorList>
            <person name="Cao Z.-J."/>
        </authorList>
    </citation>
    <scope>NUCLEOTIDE SEQUENCE [LARGE SCALE GENOMIC DNA]</scope>
    <source>
        <strain evidence="3 4">DHHJ</strain>
    </source>
</reference>
<accession>A0ABD7CA29</accession>
<name>A0ABD7CA29_STEMA</name>
<feature type="region of interest" description="Disordered" evidence="1">
    <location>
        <begin position="80"/>
        <end position="107"/>
    </location>
</feature>
<proteinExistence type="predicted"/>
<keyword evidence="2" id="KW-0472">Membrane</keyword>
<keyword evidence="2" id="KW-0812">Transmembrane</keyword>
<evidence type="ECO:0000256" key="2">
    <source>
        <dbReference type="SAM" id="Phobius"/>
    </source>
</evidence>
<dbReference type="Proteomes" id="UP000596095">
    <property type="component" value="Chromosome"/>
</dbReference>
<feature type="region of interest" description="Disordered" evidence="1">
    <location>
        <begin position="136"/>
        <end position="178"/>
    </location>
</feature>
<organism evidence="3 4">
    <name type="scientific">Stenotrophomonas maltophilia</name>
    <name type="common">Pseudomonas maltophilia</name>
    <name type="synonym">Xanthomonas maltophilia</name>
    <dbReference type="NCBI Taxonomy" id="40324"/>
    <lineage>
        <taxon>Bacteria</taxon>
        <taxon>Pseudomonadati</taxon>
        <taxon>Pseudomonadota</taxon>
        <taxon>Gammaproteobacteria</taxon>
        <taxon>Lysobacterales</taxon>
        <taxon>Lysobacteraceae</taxon>
        <taxon>Stenotrophomonas</taxon>
        <taxon>Stenotrophomonas maltophilia group</taxon>
    </lineage>
</organism>
<feature type="region of interest" description="Disordered" evidence="1">
    <location>
        <begin position="199"/>
        <end position="248"/>
    </location>
</feature>
<evidence type="ECO:0000256" key="1">
    <source>
        <dbReference type="SAM" id="MobiDB-lite"/>
    </source>
</evidence>
<dbReference type="RefSeq" id="WP_201119134.1">
    <property type="nucleotide sequence ID" value="NZ_CP067993.1"/>
</dbReference>
<evidence type="ECO:0000313" key="3">
    <source>
        <dbReference type="EMBL" id="QQQ44390.1"/>
    </source>
</evidence>
<feature type="region of interest" description="Disordered" evidence="1">
    <location>
        <begin position="325"/>
        <end position="347"/>
    </location>
</feature>
<feature type="compositionally biased region" description="Basic and acidic residues" evidence="1">
    <location>
        <begin position="141"/>
        <end position="158"/>
    </location>
</feature>
<evidence type="ECO:0000313" key="4">
    <source>
        <dbReference type="Proteomes" id="UP000596095"/>
    </source>
</evidence>
<gene>
    <name evidence="3" type="ORF">JJL50_10325</name>
</gene>